<dbReference type="RefSeq" id="WP_204400298.1">
    <property type="nucleotide sequence ID" value="NZ_JAFBEE010000002.1"/>
</dbReference>
<protein>
    <recommendedName>
        <fullName evidence="7">Glucosyl-3-phosphoglycerate synthase</fullName>
        <ecNumber evidence="6">2.4.1.266</ecNumber>
    </recommendedName>
</protein>
<evidence type="ECO:0000259" key="10">
    <source>
        <dbReference type="Pfam" id="PF00535"/>
    </source>
</evidence>
<evidence type="ECO:0000313" key="11">
    <source>
        <dbReference type="EMBL" id="MBM7614021.1"/>
    </source>
</evidence>
<dbReference type="PANTHER" id="PTHR48090">
    <property type="entry name" value="UNDECAPRENYL-PHOSPHATE 4-DEOXY-4-FORMAMIDO-L-ARABINOSE TRANSFERASE-RELATED"/>
    <property type="match status" value="1"/>
</dbReference>
<name>A0ABS2NM79_9FIRM</name>
<dbReference type="EMBL" id="JAFBEE010000002">
    <property type="protein sequence ID" value="MBM7614021.1"/>
    <property type="molecule type" value="Genomic_DNA"/>
</dbReference>
<evidence type="ECO:0000256" key="4">
    <source>
        <dbReference type="ARBA" id="ARBA00022679"/>
    </source>
</evidence>
<dbReference type="InterPro" id="IPR029044">
    <property type="entry name" value="Nucleotide-diphossugar_trans"/>
</dbReference>
<keyword evidence="5" id="KW-0460">Magnesium</keyword>
<evidence type="ECO:0000256" key="5">
    <source>
        <dbReference type="ARBA" id="ARBA00022842"/>
    </source>
</evidence>
<dbReference type="InterPro" id="IPR050256">
    <property type="entry name" value="Glycosyltransferase_2"/>
</dbReference>
<organism evidence="11 12">
    <name type="scientific">Alkaliphilus hydrothermalis</name>
    <dbReference type="NCBI Taxonomy" id="1482730"/>
    <lineage>
        <taxon>Bacteria</taxon>
        <taxon>Bacillati</taxon>
        <taxon>Bacillota</taxon>
        <taxon>Clostridia</taxon>
        <taxon>Peptostreptococcales</taxon>
        <taxon>Natronincolaceae</taxon>
        <taxon>Alkaliphilus</taxon>
    </lineage>
</organism>
<dbReference type="SUPFAM" id="SSF53448">
    <property type="entry name" value="Nucleotide-diphospho-sugar transferases"/>
    <property type="match status" value="1"/>
</dbReference>
<evidence type="ECO:0000256" key="7">
    <source>
        <dbReference type="ARBA" id="ARBA00040894"/>
    </source>
</evidence>
<evidence type="ECO:0000256" key="9">
    <source>
        <dbReference type="ARBA" id="ARBA00048997"/>
    </source>
</evidence>
<evidence type="ECO:0000313" key="12">
    <source>
        <dbReference type="Proteomes" id="UP001314796"/>
    </source>
</evidence>
<accession>A0ABS2NM79</accession>
<evidence type="ECO:0000256" key="1">
    <source>
        <dbReference type="ARBA" id="ARBA00001946"/>
    </source>
</evidence>
<keyword evidence="12" id="KW-1185">Reference proteome</keyword>
<dbReference type="InterPro" id="IPR001173">
    <property type="entry name" value="Glyco_trans_2-like"/>
</dbReference>
<dbReference type="CDD" id="cd04179">
    <property type="entry name" value="DPM_DPG-synthase_like"/>
    <property type="match status" value="1"/>
</dbReference>
<dbReference type="Proteomes" id="UP001314796">
    <property type="component" value="Unassembled WGS sequence"/>
</dbReference>
<evidence type="ECO:0000256" key="8">
    <source>
        <dbReference type="ARBA" id="ARBA00048689"/>
    </source>
</evidence>
<proteinExistence type="inferred from homology"/>
<dbReference type="Pfam" id="PF00535">
    <property type="entry name" value="Glycos_transf_2"/>
    <property type="match status" value="1"/>
</dbReference>
<comment type="catalytic activity">
    <reaction evidence="9">
        <text>an NDP-alpha-D-glucose + (2R)-3-phosphoglycerate = (2R)-2-O-(alpha-D-glucopyranosyl)-3-phospho-glycerate + a ribonucleoside 5'-diphosphate + H(+)</text>
        <dbReference type="Rhea" id="RHEA:47244"/>
        <dbReference type="ChEBI" id="CHEBI:15378"/>
        <dbReference type="ChEBI" id="CHEBI:57930"/>
        <dbReference type="ChEBI" id="CHEBI:58272"/>
        <dbReference type="ChEBI" id="CHEBI:62600"/>
        <dbReference type="ChEBI" id="CHEBI:76533"/>
        <dbReference type="EC" id="2.4.1.266"/>
    </reaction>
    <physiologicalReaction direction="left-to-right" evidence="9">
        <dbReference type="Rhea" id="RHEA:47245"/>
    </physiologicalReaction>
</comment>
<dbReference type="Gene3D" id="3.90.550.10">
    <property type="entry name" value="Spore Coat Polysaccharide Biosynthesis Protein SpsA, Chain A"/>
    <property type="match status" value="1"/>
</dbReference>
<dbReference type="EC" id="2.4.1.266" evidence="6"/>
<comment type="cofactor">
    <cofactor evidence="1">
        <name>Mg(2+)</name>
        <dbReference type="ChEBI" id="CHEBI:18420"/>
    </cofactor>
</comment>
<evidence type="ECO:0000256" key="6">
    <source>
        <dbReference type="ARBA" id="ARBA00039022"/>
    </source>
</evidence>
<keyword evidence="4" id="KW-0808">Transferase</keyword>
<comment type="caution">
    <text evidence="11">The sequence shown here is derived from an EMBL/GenBank/DDBJ whole genome shotgun (WGS) entry which is preliminary data.</text>
</comment>
<gene>
    <name evidence="11" type="ORF">JOC73_000530</name>
</gene>
<sequence>MKPIVSVIIPVYNEGERIGNTIRGLIAVDVVDSIIVVDDGSKDGTVEEVKKFKEVNLLQHGVNQGKGTALQTGVKEAMKIGDIIVFLDGDLGESSKEVYKLVLPLLNNEADVVIGRFPPAKKKGGFGLVKGLVRLGLKLHTGKVVISALSGQRAFKKEVLQQVPVKDQGYGIEIGMTIDLLRKNFKIIEVEVDMTHHETGRDLAGFRHRGKQFYQIMKVIVKKAFVEP</sequence>
<feature type="domain" description="Glycosyltransferase 2-like" evidence="10">
    <location>
        <begin position="6"/>
        <end position="125"/>
    </location>
</feature>
<comment type="similarity">
    <text evidence="2">Belongs to the glycosyltransferase 2 family.</text>
</comment>
<evidence type="ECO:0000256" key="2">
    <source>
        <dbReference type="ARBA" id="ARBA00006739"/>
    </source>
</evidence>
<keyword evidence="3" id="KW-0328">Glycosyltransferase</keyword>
<reference evidence="11 12" key="1">
    <citation type="submission" date="2021-01" db="EMBL/GenBank/DDBJ databases">
        <title>Genomic Encyclopedia of Type Strains, Phase IV (KMG-IV): sequencing the most valuable type-strain genomes for metagenomic binning, comparative biology and taxonomic classification.</title>
        <authorList>
            <person name="Goeker M."/>
        </authorList>
    </citation>
    <scope>NUCLEOTIDE SEQUENCE [LARGE SCALE GENOMIC DNA]</scope>
    <source>
        <strain evidence="11 12">DSM 25890</strain>
    </source>
</reference>
<evidence type="ECO:0000256" key="3">
    <source>
        <dbReference type="ARBA" id="ARBA00022676"/>
    </source>
</evidence>
<comment type="catalytic activity">
    <reaction evidence="8">
        <text>(2R)-3-phosphoglycerate + UDP-alpha-D-glucose = (2R)-2-O-(alpha-D-glucopyranosyl)-3-phospho-glycerate + UDP + H(+)</text>
        <dbReference type="Rhea" id="RHEA:31319"/>
        <dbReference type="ChEBI" id="CHEBI:15378"/>
        <dbReference type="ChEBI" id="CHEBI:58223"/>
        <dbReference type="ChEBI" id="CHEBI:58272"/>
        <dbReference type="ChEBI" id="CHEBI:58885"/>
        <dbReference type="ChEBI" id="CHEBI:62600"/>
        <dbReference type="EC" id="2.4.1.266"/>
    </reaction>
    <physiologicalReaction direction="left-to-right" evidence="8">
        <dbReference type="Rhea" id="RHEA:31320"/>
    </physiologicalReaction>
</comment>
<dbReference type="PANTHER" id="PTHR48090:SF10">
    <property type="entry name" value="GLUCOSYL-3-PHOSPHOGLYCERATE SYNTHASE"/>
    <property type="match status" value="1"/>
</dbReference>